<dbReference type="STRING" id="1220924.W2RSE1"/>
<reference evidence="2 3" key="1">
    <citation type="submission" date="2013-03" db="EMBL/GenBank/DDBJ databases">
        <title>The Genome Sequence of Phialophora europaea CBS 101466.</title>
        <authorList>
            <consortium name="The Broad Institute Genomics Platform"/>
            <person name="Cuomo C."/>
            <person name="de Hoog S."/>
            <person name="Gorbushina A."/>
            <person name="Walker B."/>
            <person name="Young S.K."/>
            <person name="Zeng Q."/>
            <person name="Gargeya S."/>
            <person name="Fitzgerald M."/>
            <person name="Haas B."/>
            <person name="Abouelleil A."/>
            <person name="Allen A.W."/>
            <person name="Alvarado L."/>
            <person name="Arachchi H.M."/>
            <person name="Berlin A.M."/>
            <person name="Chapman S.B."/>
            <person name="Gainer-Dewar J."/>
            <person name="Goldberg J."/>
            <person name="Griggs A."/>
            <person name="Gujja S."/>
            <person name="Hansen M."/>
            <person name="Howarth C."/>
            <person name="Imamovic A."/>
            <person name="Ireland A."/>
            <person name="Larimer J."/>
            <person name="McCowan C."/>
            <person name="Murphy C."/>
            <person name="Pearson M."/>
            <person name="Poon T.W."/>
            <person name="Priest M."/>
            <person name="Roberts A."/>
            <person name="Saif S."/>
            <person name="Shea T."/>
            <person name="Sisk P."/>
            <person name="Sykes S."/>
            <person name="Wortman J."/>
            <person name="Nusbaum C."/>
            <person name="Birren B."/>
        </authorList>
    </citation>
    <scope>NUCLEOTIDE SEQUENCE [LARGE SCALE GENOMIC DNA]</scope>
    <source>
        <strain evidence="2 3">CBS 101466</strain>
    </source>
</reference>
<feature type="compositionally biased region" description="Polar residues" evidence="1">
    <location>
        <begin position="1"/>
        <end position="15"/>
    </location>
</feature>
<evidence type="ECO:0008006" key="4">
    <source>
        <dbReference type="Google" id="ProtNLM"/>
    </source>
</evidence>
<dbReference type="VEuPathDB" id="FungiDB:HMPREF1541_06681"/>
<keyword evidence="3" id="KW-1185">Reference proteome</keyword>
<gene>
    <name evidence="2" type="ORF">HMPREF1541_06681</name>
</gene>
<accession>W2RSE1</accession>
<dbReference type="FunCoup" id="W2RSE1">
    <property type="interactions" value="155"/>
</dbReference>
<protein>
    <recommendedName>
        <fullName evidence="4">Ino eighty subunit 1</fullName>
    </recommendedName>
</protein>
<organism evidence="2 3">
    <name type="scientific">Cyphellophora europaea (strain CBS 101466)</name>
    <name type="common">Phialophora europaea</name>
    <dbReference type="NCBI Taxonomy" id="1220924"/>
    <lineage>
        <taxon>Eukaryota</taxon>
        <taxon>Fungi</taxon>
        <taxon>Dikarya</taxon>
        <taxon>Ascomycota</taxon>
        <taxon>Pezizomycotina</taxon>
        <taxon>Eurotiomycetes</taxon>
        <taxon>Chaetothyriomycetidae</taxon>
        <taxon>Chaetothyriales</taxon>
        <taxon>Cyphellophoraceae</taxon>
        <taxon>Cyphellophora</taxon>
    </lineage>
</organism>
<feature type="region of interest" description="Disordered" evidence="1">
    <location>
        <begin position="1"/>
        <end position="105"/>
    </location>
</feature>
<dbReference type="Proteomes" id="UP000030752">
    <property type="component" value="Unassembled WGS sequence"/>
</dbReference>
<dbReference type="eggNOG" id="ENOG502QVDM">
    <property type="taxonomic scope" value="Eukaryota"/>
</dbReference>
<dbReference type="PANTHER" id="PTHR37287">
    <property type="entry name" value="INO EIGHTY SUBUNIT 1"/>
    <property type="match status" value="1"/>
</dbReference>
<evidence type="ECO:0000313" key="2">
    <source>
        <dbReference type="EMBL" id="ETN38644.1"/>
    </source>
</evidence>
<feature type="region of interest" description="Disordered" evidence="1">
    <location>
        <begin position="751"/>
        <end position="791"/>
    </location>
</feature>
<dbReference type="InParanoid" id="W2RSE1"/>
<dbReference type="OrthoDB" id="5413003at2759"/>
<feature type="compositionally biased region" description="Acidic residues" evidence="1">
    <location>
        <begin position="758"/>
        <end position="791"/>
    </location>
</feature>
<dbReference type="PANTHER" id="PTHR37287:SF1">
    <property type="entry name" value="INO EIGHTY SUBUNIT 1"/>
    <property type="match status" value="1"/>
</dbReference>
<dbReference type="RefSeq" id="XP_008719233.1">
    <property type="nucleotide sequence ID" value="XM_008721011.1"/>
</dbReference>
<evidence type="ECO:0000256" key="1">
    <source>
        <dbReference type="SAM" id="MobiDB-lite"/>
    </source>
</evidence>
<name>W2RSE1_CYPE1</name>
<dbReference type="AlphaFoldDB" id="W2RSE1"/>
<proteinExistence type="predicted"/>
<feature type="region of interest" description="Disordered" evidence="1">
    <location>
        <begin position="448"/>
        <end position="577"/>
    </location>
</feature>
<dbReference type="HOGENOM" id="CLU_007606_1_1_1"/>
<dbReference type="GO" id="GO:0031011">
    <property type="term" value="C:Ino80 complex"/>
    <property type="evidence" value="ECO:0007669"/>
    <property type="project" value="InterPro"/>
</dbReference>
<dbReference type="EMBL" id="KB822722">
    <property type="protein sequence ID" value="ETN38644.1"/>
    <property type="molecule type" value="Genomic_DNA"/>
</dbReference>
<evidence type="ECO:0000313" key="3">
    <source>
        <dbReference type="Proteomes" id="UP000030752"/>
    </source>
</evidence>
<dbReference type="InterPro" id="IPR038014">
    <property type="entry name" value="Ies1"/>
</dbReference>
<dbReference type="GeneID" id="19974020"/>
<sequence>MATPRESSPPASSGGDTIDDGAQPQPTEIEQDDQSTVEVSVLTPGAKVPRKRKTPGSASQSRKKRGPSLLHDGPPEATEDEGSVVSVAKSSKKAEGTPDPTRTVGTAVGYRRQANGTVGSVYSGSKIRHIKKEDGTPLWRKEIQYEFLRLVIEDKTPVFTRYSDGKTGCNFADIYIDCLVQSSKTSKILKDRLQIDRQAAQNMAMICLLVNVGRMNTTLNFFPEMRAQLRTYHSIPSLQAYKSQKDYKSLQDAPRLKSILKGASEDDEHPRSIQALHRRKVPRTNAVNLIFVISQFAPRISEEHFLDKVDFFDLTMRSTISSKSRARAFLWLMWYYLESGFQKEDGLGNPFGAGSYHPDDDPNDPEVLATIVPTLDHITPEEGDAENFDPPEELEFAEKMTKERKRIMEQVANEPPLTMADPSNPENKSVKRLKKNAAIFGEDDSTIMSDLDSRASPGLGRSPAPGENVMAMNSALGAQADSIDDDFEMHDPHPGRGRYKRVRGKNTPSRSKGVGAPSSGRKRGAGTPELRATPQPLQPGTQSVLSQYGQSKAEGSLGTSAAAPGKSRARTGYQRELEEHKQKRIEWALRQRRKQMMAQAAQAREQTRMILRTARRVQDLEATYDSEEEGDGIASTGLGGIIGRVYIAPDEVVRDVSTYESEDWGEEVESWLKATKRIRRRLEVWDGDRDIHTYNASMRRAGRPKSYRPGLVHDDSEDYKGAYRTSAPLISRTAETGPKTKREMDAQIELDLLAERSDGDEEMGDTPMQDDGDGMEADVEGEGEGSDVAME</sequence>
<feature type="compositionally biased region" description="Polar residues" evidence="1">
    <location>
        <begin position="538"/>
        <end position="550"/>
    </location>
</feature>
<feature type="compositionally biased region" description="Basic residues" evidence="1">
    <location>
        <begin position="495"/>
        <end position="504"/>
    </location>
</feature>